<accession>A0A4Z2HGE5</accession>
<sequence>MAIIHFIALSFSLKSSHVGKEGVCATDCLFDRDCNITEVCFVSGVERQEDDAVTLQRRAGPTGGRAAFPCGVPPAEFGRHHRNGLETSRSDGSSVLGTVGPVSARPVSPTIVAFHIAHLSRTQNTLLTAQ</sequence>
<dbReference type="Proteomes" id="UP000314294">
    <property type="component" value="Unassembled WGS sequence"/>
</dbReference>
<dbReference type="AlphaFoldDB" id="A0A4Z2HGE5"/>
<evidence type="ECO:0000313" key="2">
    <source>
        <dbReference type="Proteomes" id="UP000314294"/>
    </source>
</evidence>
<dbReference type="EMBL" id="SRLO01000243">
    <property type="protein sequence ID" value="TNN64948.1"/>
    <property type="molecule type" value="Genomic_DNA"/>
</dbReference>
<comment type="caution">
    <text evidence="1">The sequence shown here is derived from an EMBL/GenBank/DDBJ whole genome shotgun (WGS) entry which is preliminary data.</text>
</comment>
<evidence type="ECO:0000313" key="1">
    <source>
        <dbReference type="EMBL" id="TNN64948.1"/>
    </source>
</evidence>
<proteinExistence type="predicted"/>
<protein>
    <submittedName>
        <fullName evidence="1">Uncharacterized protein</fullName>
    </submittedName>
</protein>
<reference evidence="1 2" key="1">
    <citation type="submission" date="2019-03" db="EMBL/GenBank/DDBJ databases">
        <title>First draft genome of Liparis tanakae, snailfish: a comprehensive survey of snailfish specific genes.</title>
        <authorList>
            <person name="Kim W."/>
            <person name="Song I."/>
            <person name="Jeong J.-H."/>
            <person name="Kim D."/>
            <person name="Kim S."/>
            <person name="Ryu S."/>
            <person name="Song J.Y."/>
            <person name="Lee S.K."/>
        </authorList>
    </citation>
    <scope>NUCLEOTIDE SEQUENCE [LARGE SCALE GENOMIC DNA]</scope>
    <source>
        <tissue evidence="1">Muscle</tissue>
    </source>
</reference>
<keyword evidence="2" id="KW-1185">Reference proteome</keyword>
<gene>
    <name evidence="1" type="ORF">EYF80_024832</name>
</gene>
<organism evidence="1 2">
    <name type="scientific">Liparis tanakae</name>
    <name type="common">Tanaka's snailfish</name>
    <dbReference type="NCBI Taxonomy" id="230148"/>
    <lineage>
        <taxon>Eukaryota</taxon>
        <taxon>Metazoa</taxon>
        <taxon>Chordata</taxon>
        <taxon>Craniata</taxon>
        <taxon>Vertebrata</taxon>
        <taxon>Euteleostomi</taxon>
        <taxon>Actinopterygii</taxon>
        <taxon>Neopterygii</taxon>
        <taxon>Teleostei</taxon>
        <taxon>Neoteleostei</taxon>
        <taxon>Acanthomorphata</taxon>
        <taxon>Eupercaria</taxon>
        <taxon>Perciformes</taxon>
        <taxon>Cottioidei</taxon>
        <taxon>Cottales</taxon>
        <taxon>Liparidae</taxon>
        <taxon>Liparis</taxon>
    </lineage>
</organism>
<name>A0A4Z2HGE5_9TELE</name>